<evidence type="ECO:0000313" key="3">
    <source>
        <dbReference type="Proteomes" id="UP001163105"/>
    </source>
</evidence>
<accession>A0AB34G7B1</accession>
<reference evidence="2" key="1">
    <citation type="submission" date="2023-01" db="EMBL/GenBank/DDBJ databases">
        <title>The growth and conidiation of Purpureocillium lavendulum are regulated by nitrogen source and histone H3K14 acetylation.</title>
        <authorList>
            <person name="Tang P."/>
            <person name="Han J."/>
            <person name="Zhang C."/>
            <person name="Tang P."/>
            <person name="Qi F."/>
            <person name="Zhang K."/>
            <person name="Liang L."/>
        </authorList>
    </citation>
    <scope>NUCLEOTIDE SEQUENCE</scope>
    <source>
        <strain evidence="2">YMF1.00683</strain>
    </source>
</reference>
<organism evidence="2 3">
    <name type="scientific">Purpureocillium lavendulum</name>
    <dbReference type="NCBI Taxonomy" id="1247861"/>
    <lineage>
        <taxon>Eukaryota</taxon>
        <taxon>Fungi</taxon>
        <taxon>Dikarya</taxon>
        <taxon>Ascomycota</taxon>
        <taxon>Pezizomycotina</taxon>
        <taxon>Sordariomycetes</taxon>
        <taxon>Hypocreomycetidae</taxon>
        <taxon>Hypocreales</taxon>
        <taxon>Ophiocordycipitaceae</taxon>
        <taxon>Purpureocillium</taxon>
    </lineage>
</organism>
<proteinExistence type="predicted"/>
<feature type="signal peptide" evidence="1">
    <location>
        <begin position="1"/>
        <end position="17"/>
    </location>
</feature>
<keyword evidence="1" id="KW-0732">Signal</keyword>
<feature type="chain" id="PRO_5044331558" evidence="1">
    <location>
        <begin position="18"/>
        <end position="215"/>
    </location>
</feature>
<name>A0AB34G7B1_9HYPO</name>
<keyword evidence="3" id="KW-1185">Reference proteome</keyword>
<evidence type="ECO:0000313" key="2">
    <source>
        <dbReference type="EMBL" id="KAJ6446913.1"/>
    </source>
</evidence>
<dbReference type="EMBL" id="JAQHRD010000001">
    <property type="protein sequence ID" value="KAJ6446913.1"/>
    <property type="molecule type" value="Genomic_DNA"/>
</dbReference>
<gene>
    <name evidence="2" type="ORF">O9K51_01686</name>
</gene>
<evidence type="ECO:0000256" key="1">
    <source>
        <dbReference type="SAM" id="SignalP"/>
    </source>
</evidence>
<protein>
    <submittedName>
        <fullName evidence="2">MFS maltose permease</fullName>
    </submittedName>
</protein>
<dbReference type="Proteomes" id="UP001163105">
    <property type="component" value="Unassembled WGS sequence"/>
</dbReference>
<comment type="caution">
    <text evidence="2">The sequence shown here is derived from an EMBL/GenBank/DDBJ whole genome shotgun (WGS) entry which is preliminary data.</text>
</comment>
<sequence>MKSINVLALALFGKALAVPTPNANSIDVGSIPDGVQEVVEGAESVLDLSLHEPTSSSNSSGDIAINPTDDSVQVEGNFSGLDGVQSRNARWIMDEVRKTGTGRRGCEAAIATAMTESSLRILANNKVPSSLRYPRDGFGADHDSVGLYQQRAQWYDVGCGMRADCSTRVFIDRMKTIRNWQSMDLTALCQAVQISEKPTAYPNWIHLANQLCHGF</sequence>
<dbReference type="AlphaFoldDB" id="A0AB34G7B1"/>